<keyword evidence="3" id="KW-1185">Reference proteome</keyword>
<dbReference type="InterPro" id="IPR015943">
    <property type="entry name" value="WD40/YVTN_repeat-like_dom_sf"/>
</dbReference>
<name>A0A5P2G1N8_9BACT</name>
<dbReference type="GO" id="GO:0016603">
    <property type="term" value="F:glutaminyl-peptide cyclotransferase activity"/>
    <property type="evidence" value="ECO:0007669"/>
    <property type="project" value="InterPro"/>
</dbReference>
<sequence length="277" mass="30934">MKKIFYVLLSSAVFAACNSNNSTDQNTTTQITDQSSTDPANINYSVVNVYPHDTAAYTEGLFWDNGFLYESTGGNDDGRKSFVIKRSLKDIKPVQQLDIPSNFFGEGITILGDKLFELTWQEHKVFVYDAKTFQKTGEFSWPQEGWGMTTDGKSLIISTGSSNIYYVNPKDFSVEKIVGVSNNYGPLGKLNELEYVDGFIYANVWQTTSIVKIDPNSGKVVAVLDLSDIKQKSGKDFALVNDPTGDKVLNGIAYNPTTKTFYVTGKDWPYIYELKLQ</sequence>
<organism evidence="2 3">
    <name type="scientific">Rhizosphaericola mali</name>
    <dbReference type="NCBI Taxonomy" id="2545455"/>
    <lineage>
        <taxon>Bacteria</taxon>
        <taxon>Pseudomonadati</taxon>
        <taxon>Bacteroidota</taxon>
        <taxon>Chitinophagia</taxon>
        <taxon>Chitinophagales</taxon>
        <taxon>Chitinophagaceae</taxon>
        <taxon>Rhizosphaericola</taxon>
    </lineage>
</organism>
<dbReference type="RefSeq" id="WP_131328639.1">
    <property type="nucleotide sequence ID" value="NZ_CP044016.1"/>
</dbReference>
<dbReference type="InterPro" id="IPR011044">
    <property type="entry name" value="Quino_amine_DH_bsu"/>
</dbReference>
<dbReference type="Gene3D" id="2.130.10.10">
    <property type="entry name" value="YVTN repeat-like/Quinoprotein amine dehydrogenase"/>
    <property type="match status" value="1"/>
</dbReference>
<dbReference type="InterPro" id="IPR007788">
    <property type="entry name" value="QCT"/>
</dbReference>
<protein>
    <submittedName>
        <fullName evidence="2">Glutaminyl-peptide cyclotransferase</fullName>
    </submittedName>
</protein>
<gene>
    <name evidence="2" type="ORF">E0W69_003405</name>
</gene>
<dbReference type="EMBL" id="CP044016">
    <property type="protein sequence ID" value="QES87752.1"/>
    <property type="molecule type" value="Genomic_DNA"/>
</dbReference>
<dbReference type="PANTHER" id="PTHR31270:SF1">
    <property type="entry name" value="GLUTAMINYL-PEPTIDE CYCLOTRANSFERASE"/>
    <property type="match status" value="1"/>
</dbReference>
<accession>A0A5P2G1N8</accession>
<keyword evidence="2" id="KW-0808">Transferase</keyword>
<proteinExistence type="predicted"/>
<dbReference type="PANTHER" id="PTHR31270">
    <property type="entry name" value="GLUTAMINYL-PEPTIDE CYCLOTRANSFERASE"/>
    <property type="match status" value="1"/>
</dbReference>
<dbReference type="Proteomes" id="UP000292424">
    <property type="component" value="Chromosome"/>
</dbReference>
<dbReference type="KEGG" id="arac:E0W69_003405"/>
<feature type="signal peptide" evidence="1">
    <location>
        <begin position="1"/>
        <end position="15"/>
    </location>
</feature>
<evidence type="ECO:0000256" key="1">
    <source>
        <dbReference type="SAM" id="SignalP"/>
    </source>
</evidence>
<dbReference type="SUPFAM" id="SSF50969">
    <property type="entry name" value="YVTN repeat-like/Quinoprotein amine dehydrogenase"/>
    <property type="match status" value="1"/>
</dbReference>
<dbReference type="Pfam" id="PF05096">
    <property type="entry name" value="Glu_cyclase_2"/>
    <property type="match status" value="1"/>
</dbReference>
<feature type="chain" id="PRO_5024357218" evidence="1">
    <location>
        <begin position="16"/>
        <end position="277"/>
    </location>
</feature>
<reference evidence="2 3" key="1">
    <citation type="submission" date="2019-09" db="EMBL/GenBank/DDBJ databases">
        <title>Complete genome sequence of Arachidicoccus sp. B3-10 isolated from apple orchard soil.</title>
        <authorList>
            <person name="Kim H.S."/>
            <person name="Han K.-I."/>
            <person name="Suh M.K."/>
            <person name="Lee K.C."/>
            <person name="Eom M.K."/>
            <person name="Kim J.-S."/>
            <person name="Kang S.W."/>
            <person name="Sin Y."/>
            <person name="Lee J.-S."/>
        </authorList>
    </citation>
    <scope>NUCLEOTIDE SEQUENCE [LARGE SCALE GENOMIC DNA]</scope>
    <source>
        <strain evidence="2 3">B3-10</strain>
    </source>
</reference>
<evidence type="ECO:0000313" key="2">
    <source>
        <dbReference type="EMBL" id="QES87752.1"/>
    </source>
</evidence>
<evidence type="ECO:0000313" key="3">
    <source>
        <dbReference type="Proteomes" id="UP000292424"/>
    </source>
</evidence>
<dbReference type="AlphaFoldDB" id="A0A5P2G1N8"/>
<dbReference type="OrthoDB" id="9783700at2"/>
<keyword evidence="1" id="KW-0732">Signal</keyword>
<dbReference type="PROSITE" id="PS51257">
    <property type="entry name" value="PROKAR_LIPOPROTEIN"/>
    <property type="match status" value="1"/>
</dbReference>